<feature type="transmembrane region" description="Helical" evidence="1">
    <location>
        <begin position="12"/>
        <end position="31"/>
    </location>
</feature>
<reference evidence="2 3" key="1">
    <citation type="submission" date="2014-04" db="EMBL/GenBank/DDBJ databases">
        <authorList>
            <consortium name="DOE Joint Genome Institute"/>
            <person name="Kuo A."/>
            <person name="Tarkka M."/>
            <person name="Buscot F."/>
            <person name="Kohler A."/>
            <person name="Nagy L.G."/>
            <person name="Floudas D."/>
            <person name="Copeland A."/>
            <person name="Barry K.W."/>
            <person name="Cichocki N."/>
            <person name="Veneault-Fourrey C."/>
            <person name="LaButti K."/>
            <person name="Lindquist E.A."/>
            <person name="Lipzen A."/>
            <person name="Lundell T."/>
            <person name="Morin E."/>
            <person name="Murat C."/>
            <person name="Sun H."/>
            <person name="Tunlid A."/>
            <person name="Henrissat B."/>
            <person name="Grigoriev I.V."/>
            <person name="Hibbett D.S."/>
            <person name="Martin F."/>
            <person name="Nordberg H.P."/>
            <person name="Cantor M.N."/>
            <person name="Hua S.X."/>
        </authorList>
    </citation>
    <scope>NUCLEOTIDE SEQUENCE [LARGE SCALE GENOMIC DNA]</scope>
    <source>
        <strain evidence="2 3">F 1598</strain>
    </source>
</reference>
<dbReference type="InParanoid" id="A0A0C3C8K0"/>
<dbReference type="HOGENOM" id="CLU_2171978_0_0_1"/>
<keyword evidence="1" id="KW-0812">Transmembrane</keyword>
<evidence type="ECO:0000313" key="2">
    <source>
        <dbReference type="EMBL" id="KIM86032.1"/>
    </source>
</evidence>
<dbReference type="AlphaFoldDB" id="A0A0C3C8K0"/>
<keyword evidence="1" id="KW-1133">Transmembrane helix</keyword>
<keyword evidence="1" id="KW-0472">Membrane</keyword>
<gene>
    <name evidence="2" type="ORF">PILCRDRAFT_331883</name>
</gene>
<dbReference type="EMBL" id="KN832983">
    <property type="protein sequence ID" value="KIM86032.1"/>
    <property type="molecule type" value="Genomic_DNA"/>
</dbReference>
<reference evidence="3" key="2">
    <citation type="submission" date="2015-01" db="EMBL/GenBank/DDBJ databases">
        <title>Evolutionary Origins and Diversification of the Mycorrhizal Mutualists.</title>
        <authorList>
            <consortium name="DOE Joint Genome Institute"/>
            <consortium name="Mycorrhizal Genomics Consortium"/>
            <person name="Kohler A."/>
            <person name="Kuo A."/>
            <person name="Nagy L.G."/>
            <person name="Floudas D."/>
            <person name="Copeland A."/>
            <person name="Barry K.W."/>
            <person name="Cichocki N."/>
            <person name="Veneault-Fourrey C."/>
            <person name="LaButti K."/>
            <person name="Lindquist E.A."/>
            <person name="Lipzen A."/>
            <person name="Lundell T."/>
            <person name="Morin E."/>
            <person name="Murat C."/>
            <person name="Riley R."/>
            <person name="Ohm R."/>
            <person name="Sun H."/>
            <person name="Tunlid A."/>
            <person name="Henrissat B."/>
            <person name="Grigoriev I.V."/>
            <person name="Hibbett D.S."/>
            <person name="Martin F."/>
        </authorList>
    </citation>
    <scope>NUCLEOTIDE SEQUENCE [LARGE SCALE GENOMIC DNA]</scope>
    <source>
        <strain evidence="3">F 1598</strain>
    </source>
</reference>
<keyword evidence="3" id="KW-1185">Reference proteome</keyword>
<protein>
    <submittedName>
        <fullName evidence="2">Uncharacterized protein</fullName>
    </submittedName>
</protein>
<name>A0A0C3C8K0_PILCF</name>
<evidence type="ECO:0000313" key="3">
    <source>
        <dbReference type="Proteomes" id="UP000054166"/>
    </source>
</evidence>
<sequence>MATIQTPSGDLGYNSSLVHIGLFSFATSLLAPTQRTCVTDTHYWSGMIPIPHVLFMFYAFSISELSLTSYTHCYSKSQRQSVIVWSLGTTISMDDHVVWSSSDWKRNAVH</sequence>
<feature type="transmembrane region" description="Helical" evidence="1">
    <location>
        <begin position="43"/>
        <end position="60"/>
    </location>
</feature>
<evidence type="ECO:0000256" key="1">
    <source>
        <dbReference type="SAM" id="Phobius"/>
    </source>
</evidence>
<accession>A0A0C3C8K0</accession>
<proteinExistence type="predicted"/>
<dbReference type="Proteomes" id="UP000054166">
    <property type="component" value="Unassembled WGS sequence"/>
</dbReference>
<organism evidence="2 3">
    <name type="scientific">Piloderma croceum (strain F 1598)</name>
    <dbReference type="NCBI Taxonomy" id="765440"/>
    <lineage>
        <taxon>Eukaryota</taxon>
        <taxon>Fungi</taxon>
        <taxon>Dikarya</taxon>
        <taxon>Basidiomycota</taxon>
        <taxon>Agaricomycotina</taxon>
        <taxon>Agaricomycetes</taxon>
        <taxon>Agaricomycetidae</taxon>
        <taxon>Atheliales</taxon>
        <taxon>Atheliaceae</taxon>
        <taxon>Piloderma</taxon>
    </lineage>
</organism>